<proteinExistence type="inferred from homology"/>
<keyword evidence="5" id="KW-0735">Signal-anchor</keyword>
<comment type="subcellular location">
    <subcellularLocation>
        <location evidence="1">Golgi apparatus membrane</location>
        <topology evidence="1">Single-pass type II membrane protein</topology>
    </subcellularLocation>
</comment>
<dbReference type="InterPro" id="IPR040911">
    <property type="entry name" value="Exostosin_GT47"/>
</dbReference>
<reference evidence="9 10" key="1">
    <citation type="submission" date="2021-05" db="EMBL/GenBank/DDBJ databases">
        <title>Genome Assembly of Synthetic Allotetraploid Brassica napus Reveals Homoeologous Exchanges between Subgenomes.</title>
        <authorList>
            <person name="Davis J.T."/>
        </authorList>
    </citation>
    <scope>NUCLEOTIDE SEQUENCE [LARGE SCALE GENOMIC DNA]</scope>
    <source>
        <strain evidence="10">cv. Da-Ae</strain>
        <tissue evidence="9">Seedling</tissue>
    </source>
</reference>
<dbReference type="PANTHER" id="PTHR11062">
    <property type="entry name" value="EXOSTOSIN HEPARAN SULFATE GLYCOSYLTRANSFERASE -RELATED"/>
    <property type="match status" value="1"/>
</dbReference>
<feature type="domain" description="Exostosin GT47" evidence="8">
    <location>
        <begin position="108"/>
        <end position="278"/>
    </location>
</feature>
<keyword evidence="7" id="KW-0472">Membrane</keyword>
<evidence type="ECO:0000256" key="7">
    <source>
        <dbReference type="SAM" id="Phobius"/>
    </source>
</evidence>
<keyword evidence="10" id="KW-1185">Reference proteome</keyword>
<evidence type="ECO:0000256" key="2">
    <source>
        <dbReference type="ARBA" id="ARBA00010271"/>
    </source>
</evidence>
<evidence type="ECO:0000256" key="6">
    <source>
        <dbReference type="ARBA" id="ARBA00023034"/>
    </source>
</evidence>
<organism evidence="9 10">
    <name type="scientific">Brassica napus</name>
    <name type="common">Rape</name>
    <dbReference type="NCBI Taxonomy" id="3708"/>
    <lineage>
        <taxon>Eukaryota</taxon>
        <taxon>Viridiplantae</taxon>
        <taxon>Streptophyta</taxon>
        <taxon>Embryophyta</taxon>
        <taxon>Tracheophyta</taxon>
        <taxon>Spermatophyta</taxon>
        <taxon>Magnoliopsida</taxon>
        <taxon>eudicotyledons</taxon>
        <taxon>Gunneridae</taxon>
        <taxon>Pentapetalae</taxon>
        <taxon>rosids</taxon>
        <taxon>malvids</taxon>
        <taxon>Brassicales</taxon>
        <taxon>Brassicaceae</taxon>
        <taxon>Brassiceae</taxon>
        <taxon>Brassica</taxon>
    </lineage>
</organism>
<keyword evidence="3" id="KW-0328">Glycosyltransferase</keyword>
<keyword evidence="7" id="KW-1133">Transmembrane helix</keyword>
<evidence type="ECO:0000313" key="9">
    <source>
        <dbReference type="EMBL" id="KAH0860671.1"/>
    </source>
</evidence>
<evidence type="ECO:0000256" key="5">
    <source>
        <dbReference type="ARBA" id="ARBA00022968"/>
    </source>
</evidence>
<evidence type="ECO:0000259" key="8">
    <source>
        <dbReference type="Pfam" id="PF03016"/>
    </source>
</evidence>
<name>A0ABQ7XXK1_BRANA</name>
<comment type="similarity">
    <text evidence="2">Belongs to the glycosyltransferase 47 family.</text>
</comment>
<dbReference type="EMBL" id="JAGKQM010000019">
    <property type="protein sequence ID" value="KAH0860671.1"/>
    <property type="molecule type" value="Genomic_DNA"/>
</dbReference>
<accession>A0ABQ7XXK1</accession>
<keyword evidence="4" id="KW-0808">Transferase</keyword>
<dbReference type="Proteomes" id="UP000824890">
    <property type="component" value="Unassembled WGS sequence"/>
</dbReference>
<protein>
    <recommendedName>
        <fullName evidence="8">Exostosin GT47 domain-containing protein</fullName>
    </recommendedName>
</protein>
<keyword evidence="6" id="KW-0333">Golgi apparatus</keyword>
<dbReference type="PANTHER" id="PTHR11062:SF184">
    <property type="entry name" value="EXOSTOSIN FAMILY PROTEIN"/>
    <property type="match status" value="1"/>
</dbReference>
<comment type="caution">
    <text evidence="9">The sequence shown here is derived from an EMBL/GenBank/DDBJ whole genome shotgun (WGS) entry which is preliminary data.</text>
</comment>
<keyword evidence="7" id="KW-0812">Transmembrane</keyword>
<evidence type="ECO:0000313" key="10">
    <source>
        <dbReference type="Proteomes" id="UP000824890"/>
    </source>
</evidence>
<dbReference type="Pfam" id="PF03016">
    <property type="entry name" value="Exostosin_GT47"/>
    <property type="match status" value="2"/>
</dbReference>
<feature type="domain" description="Exostosin GT47" evidence="8">
    <location>
        <begin position="279"/>
        <end position="382"/>
    </location>
</feature>
<feature type="transmembrane region" description="Helical" evidence="7">
    <location>
        <begin position="20"/>
        <end position="38"/>
    </location>
</feature>
<evidence type="ECO:0000256" key="4">
    <source>
        <dbReference type="ARBA" id="ARBA00022679"/>
    </source>
</evidence>
<gene>
    <name evidence="9" type="ORF">HID58_088932</name>
</gene>
<evidence type="ECO:0000256" key="1">
    <source>
        <dbReference type="ARBA" id="ARBA00004323"/>
    </source>
</evidence>
<sequence length="469" mass="53428">MAGKQQNNHRTLPRFRSKTLILTLIISSFSLLVILFTFPSSPNPPVRIETSFVASLEQFLIHKAPKLNPPLRDDTVRGEKEDDDVRKVDEMVFERENRLLDEDPVGYPVKVYVYEMPKKFTFDLLWLFHNTYKETSNATSNGSPVHRLIEQHSVDYWLWADLISPESERRLKSVVKVHKQEEADLFYVPFFTTISFFLLEKQQCKALYREALKWVTDQPAWKRSEGRDHIFPIHHPWSFKTVRKFVKNAIWLLPDMDSTGNWYKPGQVSLEKDLILPYGGKIRAKLGTELSGVKDVIITEGTAGEGGKLAAQAGMRRSLFCLCPAGDTPSSARLFDAIVSGCIPVIVSDELELPFEGILDYRKVAVIVSSSDAIQPGWLVNHLRSLLPSQVKKFQNSLAQYSRHFLYSSPAQPLGPEDLTWRMIAGKLVNIKLHTRRSQRVVNGSRSICRCDCWRANSTASNSLSHLLS</sequence>
<evidence type="ECO:0000256" key="3">
    <source>
        <dbReference type="ARBA" id="ARBA00022676"/>
    </source>
</evidence>
<dbReference type="InterPro" id="IPR004263">
    <property type="entry name" value="Exostosin"/>
</dbReference>